<dbReference type="PROSITE" id="PS51257">
    <property type="entry name" value="PROKAR_LIPOPROTEIN"/>
    <property type="match status" value="1"/>
</dbReference>
<accession>A0A194AEX6</accession>
<dbReference type="InterPro" id="IPR007485">
    <property type="entry name" value="LPS_assembly_LptE"/>
</dbReference>
<protein>
    <recommendedName>
        <fullName evidence="3">Lipoprotein</fullName>
    </recommendedName>
</protein>
<organism evidence="1 2">
    <name type="scientific">Desulfoplanes formicivorans</name>
    <dbReference type="NCBI Taxonomy" id="1592317"/>
    <lineage>
        <taxon>Bacteria</taxon>
        <taxon>Pseudomonadati</taxon>
        <taxon>Thermodesulfobacteriota</taxon>
        <taxon>Desulfovibrionia</taxon>
        <taxon>Desulfovibrionales</taxon>
        <taxon>Desulfoplanaceae</taxon>
        <taxon>Desulfoplanes</taxon>
    </lineage>
</organism>
<name>A0A194AEX6_9BACT</name>
<dbReference type="Proteomes" id="UP000095200">
    <property type="component" value="Unassembled WGS sequence"/>
</dbReference>
<evidence type="ECO:0000313" key="2">
    <source>
        <dbReference type="Proteomes" id="UP000095200"/>
    </source>
</evidence>
<sequence>MWSSVRTLVVWLVLVCSLGGCGYSLSAMAPIELPRGQTLLCITKFENPSTESWLEPSLRAELRDEFTRRGQVRWVGRNEAETLVTIRVLGYSSSSTLKGSDDETVTSAIQLRVAVDMYNANDHNLIWTSGTIYVSQSFKGESNEQDAREDAVRLAAERIADRLGQAF</sequence>
<evidence type="ECO:0000313" key="1">
    <source>
        <dbReference type="EMBL" id="GAU07883.1"/>
    </source>
</evidence>
<dbReference type="GO" id="GO:0019867">
    <property type="term" value="C:outer membrane"/>
    <property type="evidence" value="ECO:0007669"/>
    <property type="project" value="InterPro"/>
</dbReference>
<comment type="caution">
    <text evidence="1">The sequence shown here is derived from an EMBL/GenBank/DDBJ whole genome shotgun (WGS) entry which is preliminary data.</text>
</comment>
<dbReference type="EMBL" id="BDFE01000008">
    <property type="protein sequence ID" value="GAU07883.1"/>
    <property type="molecule type" value="Genomic_DNA"/>
</dbReference>
<dbReference type="GO" id="GO:0043165">
    <property type="term" value="P:Gram-negative-bacterium-type cell outer membrane assembly"/>
    <property type="evidence" value="ECO:0007669"/>
    <property type="project" value="InterPro"/>
</dbReference>
<dbReference type="RefSeq" id="WP_176724146.1">
    <property type="nucleotide sequence ID" value="NZ_BDFE01000008.1"/>
</dbReference>
<proteinExistence type="predicted"/>
<evidence type="ECO:0008006" key="3">
    <source>
        <dbReference type="Google" id="ProtNLM"/>
    </source>
</evidence>
<keyword evidence="2" id="KW-1185">Reference proteome</keyword>
<reference evidence="2" key="1">
    <citation type="submission" date="2016-06" db="EMBL/GenBank/DDBJ databases">
        <title>Draft genome sequence of Desulfoplanes formicivorans strain Pf12B.</title>
        <authorList>
            <person name="Watanabe M."/>
            <person name="Kojima H."/>
            <person name="Fukui M."/>
        </authorList>
    </citation>
    <scope>NUCLEOTIDE SEQUENCE [LARGE SCALE GENOMIC DNA]</scope>
    <source>
        <strain evidence="2">Pf12B</strain>
    </source>
</reference>
<dbReference type="Pfam" id="PF04390">
    <property type="entry name" value="LptE"/>
    <property type="match status" value="1"/>
</dbReference>
<dbReference type="STRING" id="1592317.DPF_0582"/>
<dbReference type="AlphaFoldDB" id="A0A194AEX6"/>
<gene>
    <name evidence="1" type="ORF">DPF_0582</name>
</gene>